<proteinExistence type="predicted"/>
<evidence type="ECO:0000313" key="4">
    <source>
        <dbReference type="EMBL" id="EGV62077.1"/>
    </source>
</evidence>
<dbReference type="InterPro" id="IPR000504">
    <property type="entry name" value="RRM_dom"/>
</dbReference>
<dbReference type="AlphaFoldDB" id="G3BAP9"/>
<gene>
    <name evidence="4" type="ORF">CANTEDRAFT_94963</name>
</gene>
<keyword evidence="5" id="KW-1185">Reference proteome</keyword>
<dbReference type="KEGG" id="cten:18250461"/>
<dbReference type="eggNOG" id="ENOG502RZDM">
    <property type="taxonomic scope" value="Eukaryota"/>
</dbReference>
<evidence type="ECO:0000256" key="2">
    <source>
        <dbReference type="SAM" id="MobiDB-lite"/>
    </source>
</evidence>
<feature type="domain" description="RRM" evidence="3">
    <location>
        <begin position="5"/>
        <end position="87"/>
    </location>
</feature>
<reference evidence="4 5" key="1">
    <citation type="journal article" date="2011" name="Proc. Natl. Acad. Sci. U.S.A.">
        <title>Comparative genomics of xylose-fermenting fungi for enhanced biofuel production.</title>
        <authorList>
            <person name="Wohlbach D.J."/>
            <person name="Kuo A."/>
            <person name="Sato T.K."/>
            <person name="Potts K.M."/>
            <person name="Salamov A.A."/>
            <person name="LaButti K.M."/>
            <person name="Sun H."/>
            <person name="Clum A."/>
            <person name="Pangilinan J.L."/>
            <person name="Lindquist E.A."/>
            <person name="Lucas S."/>
            <person name="Lapidus A."/>
            <person name="Jin M."/>
            <person name="Gunawan C."/>
            <person name="Balan V."/>
            <person name="Dale B.E."/>
            <person name="Jeffries T.W."/>
            <person name="Zinkel R."/>
            <person name="Barry K.W."/>
            <person name="Grigoriev I.V."/>
            <person name="Gasch A.P."/>
        </authorList>
    </citation>
    <scope>NUCLEOTIDE SEQUENCE [LARGE SCALE GENOMIC DNA]</scope>
    <source>
        <strain evidence="5">ATCC 10573 / BCRC 21748 / CBS 615 / JCM 9827 / NBRC 10315 / NRRL Y-1498 / VKM Y-70</strain>
    </source>
</reference>
<dbReference type="OrthoDB" id="439808at2759"/>
<dbReference type="EMBL" id="GL996527">
    <property type="protein sequence ID" value="EGV62077.1"/>
    <property type="molecule type" value="Genomic_DNA"/>
</dbReference>
<feature type="domain" description="RRM" evidence="3">
    <location>
        <begin position="137"/>
        <end position="219"/>
    </location>
</feature>
<sequence>MSTDNIVQIKNVDYYGTEEELTAFLSEFKLKKVIILNYTVAYRTDKRRPLGVAIVEFVDADEAKKAVKLIHGIKFRGRTISAKLHVPFVPKPRRRMTVKKDGEQKEEEKSVEVDQADDRLTQTSREPTYGPPEVSTDTVYIVKIKADSTDNQIREFFQDYSPQEVFVFTERAKKRGLFSRNHKSALVSLKTEKLLEEVIGSLKGKALNGKKVELKAAFMPKVRKVKAADQKRKEALAEKSVEGEEPEPEAPEESLEVPAGGSVSVGTREVEGEQGVSSGTTVVETSATITEATAVESDETVSGEGCGTSVGPVGASVGEATVATTTFTATA</sequence>
<organism evidence="5">
    <name type="scientific">Candida tenuis (strain ATCC 10573 / BCRC 21748 / CBS 615 / JCM 9827 / NBRC 10315 / NRRL Y-1498 / VKM Y-70)</name>
    <name type="common">Yeast</name>
    <name type="synonym">Yamadazyma tenuis</name>
    <dbReference type="NCBI Taxonomy" id="590646"/>
    <lineage>
        <taxon>Eukaryota</taxon>
        <taxon>Fungi</taxon>
        <taxon>Dikarya</taxon>
        <taxon>Ascomycota</taxon>
        <taxon>Saccharomycotina</taxon>
        <taxon>Pichiomycetes</taxon>
        <taxon>Debaryomycetaceae</taxon>
        <taxon>Yamadazyma</taxon>
    </lineage>
</organism>
<evidence type="ECO:0000313" key="5">
    <source>
        <dbReference type="Proteomes" id="UP000000707"/>
    </source>
</evidence>
<evidence type="ECO:0000256" key="1">
    <source>
        <dbReference type="PROSITE-ProRule" id="PRU00176"/>
    </source>
</evidence>
<dbReference type="GeneID" id="18250461"/>
<dbReference type="HOGENOM" id="CLU_042558_0_0_1"/>
<dbReference type="InterPro" id="IPR035979">
    <property type="entry name" value="RBD_domain_sf"/>
</dbReference>
<name>G3BAP9_CANTC</name>
<dbReference type="Pfam" id="PF00076">
    <property type="entry name" value="RRM_1"/>
    <property type="match status" value="1"/>
</dbReference>
<accession>G3BAP9</accession>
<dbReference type="SUPFAM" id="SSF54928">
    <property type="entry name" value="RNA-binding domain, RBD"/>
    <property type="match status" value="1"/>
</dbReference>
<evidence type="ECO:0000259" key="3">
    <source>
        <dbReference type="PROSITE" id="PS50102"/>
    </source>
</evidence>
<dbReference type="Gene3D" id="3.30.70.330">
    <property type="match status" value="2"/>
</dbReference>
<dbReference type="SMART" id="SM00360">
    <property type="entry name" value="RRM"/>
    <property type="match status" value="2"/>
</dbReference>
<feature type="compositionally biased region" description="Basic and acidic residues" evidence="2">
    <location>
        <begin position="229"/>
        <end position="242"/>
    </location>
</feature>
<dbReference type="PROSITE" id="PS50102">
    <property type="entry name" value="RRM"/>
    <property type="match status" value="2"/>
</dbReference>
<dbReference type="InterPro" id="IPR034247">
    <property type="entry name" value="Rrt5_RRM2"/>
</dbReference>
<feature type="region of interest" description="Disordered" evidence="2">
    <location>
        <begin position="229"/>
        <end position="262"/>
    </location>
</feature>
<dbReference type="CDD" id="cd12410">
    <property type="entry name" value="RRM2_RRT5"/>
    <property type="match status" value="1"/>
</dbReference>
<feature type="compositionally biased region" description="Basic and acidic residues" evidence="2">
    <location>
        <begin position="98"/>
        <end position="120"/>
    </location>
</feature>
<dbReference type="GO" id="GO:0003723">
    <property type="term" value="F:RNA binding"/>
    <property type="evidence" value="ECO:0007669"/>
    <property type="project" value="UniProtKB-UniRule"/>
</dbReference>
<dbReference type="Proteomes" id="UP000000707">
    <property type="component" value="Unassembled WGS sequence"/>
</dbReference>
<dbReference type="InterPro" id="IPR012677">
    <property type="entry name" value="Nucleotide-bd_a/b_plait_sf"/>
</dbReference>
<feature type="compositionally biased region" description="Acidic residues" evidence="2">
    <location>
        <begin position="243"/>
        <end position="255"/>
    </location>
</feature>
<feature type="region of interest" description="Disordered" evidence="2">
    <location>
        <begin position="287"/>
        <end position="315"/>
    </location>
</feature>
<keyword evidence="1" id="KW-0694">RNA-binding</keyword>
<protein>
    <recommendedName>
        <fullName evidence="3">RRM domain-containing protein</fullName>
    </recommendedName>
</protein>
<feature type="region of interest" description="Disordered" evidence="2">
    <location>
        <begin position="95"/>
        <end position="134"/>
    </location>
</feature>